<organism evidence="1 2">
    <name type="scientific">Oleiphilus messinensis</name>
    <dbReference type="NCBI Taxonomy" id="141451"/>
    <lineage>
        <taxon>Bacteria</taxon>
        <taxon>Pseudomonadati</taxon>
        <taxon>Pseudomonadota</taxon>
        <taxon>Gammaproteobacteria</taxon>
        <taxon>Oceanospirillales</taxon>
        <taxon>Oleiphilaceae</taxon>
        <taxon>Oleiphilus</taxon>
    </lineage>
</organism>
<sequence length="107" mass="11957">MNNPAIEKLKQYLEELESVQDFDSLEAKAEHIGLINQIKSSIGQLELCEKHGINSGSLVSVLPETENPNFCYLAVHENESSNPANWEEVIFNGQKIQFSGGDLVIRK</sequence>
<dbReference type="EMBL" id="CP021425">
    <property type="protein sequence ID" value="ARU55877.1"/>
    <property type="molecule type" value="Genomic_DNA"/>
</dbReference>
<evidence type="ECO:0000313" key="1">
    <source>
        <dbReference type="EMBL" id="ARU55877.1"/>
    </source>
</evidence>
<accession>A0A1Y0I5W8</accession>
<dbReference type="KEGG" id="ome:OLMES_1803"/>
<gene>
    <name evidence="1" type="ORF">OLMES_1803</name>
</gene>
<protein>
    <submittedName>
        <fullName evidence="1">Uncharacterized protein</fullName>
    </submittedName>
</protein>
<evidence type="ECO:0000313" key="2">
    <source>
        <dbReference type="Proteomes" id="UP000196027"/>
    </source>
</evidence>
<dbReference type="Proteomes" id="UP000196027">
    <property type="component" value="Chromosome"/>
</dbReference>
<keyword evidence="2" id="KW-1185">Reference proteome</keyword>
<name>A0A1Y0I5W8_9GAMM</name>
<dbReference type="AlphaFoldDB" id="A0A1Y0I5W8"/>
<reference evidence="1 2" key="1">
    <citation type="submission" date="2017-05" db="EMBL/GenBank/DDBJ databases">
        <title>Genomic insights into alkan degradation activity of Oleiphilus messinensis.</title>
        <authorList>
            <person name="Kozyavkin S.A."/>
            <person name="Slesarev A.I."/>
            <person name="Golyshin P.N."/>
            <person name="Korzhenkov A."/>
            <person name="Golyshina O.N."/>
            <person name="Toshchakov S.V."/>
        </authorList>
    </citation>
    <scope>NUCLEOTIDE SEQUENCE [LARGE SCALE GENOMIC DNA]</scope>
    <source>
        <strain evidence="1 2">ME102</strain>
    </source>
</reference>
<proteinExistence type="predicted"/>